<dbReference type="InterPro" id="IPR001192">
    <property type="entry name" value="PI-PLC_fam"/>
</dbReference>
<evidence type="ECO:0000259" key="3">
    <source>
        <dbReference type="PROSITE" id="PS50001"/>
    </source>
</evidence>
<dbReference type="GO" id="GO:0046488">
    <property type="term" value="P:phosphatidylinositol metabolic process"/>
    <property type="evidence" value="ECO:0007669"/>
    <property type="project" value="TreeGrafter"/>
</dbReference>
<comment type="catalytic activity">
    <reaction evidence="2">
        <text>a 1,2-diacyl-sn-glycero-3-phospho-(1D-myo-inositol-4,5-bisphosphate) + H2O = 1D-myo-inositol 1,4,5-trisphosphate + a 1,2-diacyl-sn-glycerol + H(+)</text>
        <dbReference type="Rhea" id="RHEA:33179"/>
        <dbReference type="ChEBI" id="CHEBI:15377"/>
        <dbReference type="ChEBI" id="CHEBI:15378"/>
        <dbReference type="ChEBI" id="CHEBI:17815"/>
        <dbReference type="ChEBI" id="CHEBI:58456"/>
        <dbReference type="ChEBI" id="CHEBI:203600"/>
        <dbReference type="EC" id="3.1.4.11"/>
    </reaction>
</comment>
<dbReference type="PRINTS" id="PR00390">
    <property type="entry name" value="PHPHLIPASEC"/>
</dbReference>
<dbReference type="CDD" id="cd00173">
    <property type="entry name" value="SH2"/>
    <property type="match status" value="1"/>
</dbReference>
<evidence type="ECO:0000313" key="6">
    <source>
        <dbReference type="Proteomes" id="UP000663870"/>
    </source>
</evidence>
<dbReference type="PANTHER" id="PTHR10336:SF159">
    <property type="entry name" value="1-PHOSPHATIDYLINOSITOL 4,5-BISPHOSPHATE PHOSPHODIESTERASE GAMMA"/>
    <property type="match status" value="1"/>
</dbReference>
<keyword evidence="2" id="KW-0443">Lipid metabolism</keyword>
<proteinExistence type="predicted"/>
<keyword evidence="6" id="KW-1185">Reference proteome</keyword>
<dbReference type="InterPro" id="IPR000980">
    <property type="entry name" value="SH2"/>
</dbReference>
<dbReference type="SMART" id="SM00149">
    <property type="entry name" value="PLCYc"/>
    <property type="match status" value="1"/>
</dbReference>
<name>A0A813PK93_9BILA</name>
<dbReference type="GO" id="GO:0016042">
    <property type="term" value="P:lipid catabolic process"/>
    <property type="evidence" value="ECO:0007669"/>
    <property type="project" value="UniProtKB-KW"/>
</dbReference>
<dbReference type="EC" id="3.1.4.11" evidence="2"/>
<dbReference type="SMART" id="SM00252">
    <property type="entry name" value="SH2"/>
    <property type="match status" value="2"/>
</dbReference>
<dbReference type="InterPro" id="IPR017946">
    <property type="entry name" value="PLC-like_Pdiesterase_TIM-brl"/>
</dbReference>
<dbReference type="InterPro" id="IPR001711">
    <property type="entry name" value="PLipase_C_Pinositol-sp_Y"/>
</dbReference>
<dbReference type="SUPFAM" id="SSF51695">
    <property type="entry name" value="PLC-like phosphodiesterases"/>
    <property type="match status" value="1"/>
</dbReference>
<dbReference type="PROSITE" id="PS50007">
    <property type="entry name" value="PIPLC_X_DOMAIN"/>
    <property type="match status" value="1"/>
</dbReference>
<feature type="domain" description="PI-PLC Y-box" evidence="4">
    <location>
        <begin position="903"/>
        <end position="1025"/>
    </location>
</feature>
<accession>A0A813PK93</accession>
<protein>
    <recommendedName>
        <fullName evidence="2">Phosphoinositide phospholipase C</fullName>
        <ecNumber evidence="2">3.1.4.11</ecNumber>
    </recommendedName>
</protein>
<evidence type="ECO:0000256" key="2">
    <source>
        <dbReference type="RuleBase" id="RU361133"/>
    </source>
</evidence>
<dbReference type="GO" id="GO:0048015">
    <property type="term" value="P:phosphatidylinositol-mediated signaling"/>
    <property type="evidence" value="ECO:0007669"/>
    <property type="project" value="TreeGrafter"/>
</dbReference>
<keyword evidence="2" id="KW-0378">Hydrolase</keyword>
<dbReference type="Proteomes" id="UP000663870">
    <property type="component" value="Unassembled WGS sequence"/>
</dbReference>
<dbReference type="PRINTS" id="PR00401">
    <property type="entry name" value="SH2DOMAIN"/>
</dbReference>
<organism evidence="5 6">
    <name type="scientific">Rotaria sordida</name>
    <dbReference type="NCBI Taxonomy" id="392033"/>
    <lineage>
        <taxon>Eukaryota</taxon>
        <taxon>Metazoa</taxon>
        <taxon>Spiralia</taxon>
        <taxon>Gnathifera</taxon>
        <taxon>Rotifera</taxon>
        <taxon>Eurotatoria</taxon>
        <taxon>Bdelloidea</taxon>
        <taxon>Philodinida</taxon>
        <taxon>Philodinidae</taxon>
        <taxon>Rotaria</taxon>
    </lineage>
</organism>
<evidence type="ECO:0000259" key="4">
    <source>
        <dbReference type="PROSITE" id="PS50008"/>
    </source>
</evidence>
<dbReference type="GO" id="GO:0004435">
    <property type="term" value="F:phosphatidylinositol-4,5-bisphosphate phospholipase C activity"/>
    <property type="evidence" value="ECO:0007669"/>
    <property type="project" value="UniProtKB-EC"/>
</dbReference>
<evidence type="ECO:0000313" key="5">
    <source>
        <dbReference type="EMBL" id="CAF0752426.1"/>
    </source>
</evidence>
<dbReference type="InterPro" id="IPR035892">
    <property type="entry name" value="C2_domain_sf"/>
</dbReference>
<dbReference type="GO" id="GO:0051209">
    <property type="term" value="P:release of sequestered calcium ion into cytosol"/>
    <property type="evidence" value="ECO:0007669"/>
    <property type="project" value="TreeGrafter"/>
</dbReference>
<dbReference type="GO" id="GO:0032587">
    <property type="term" value="C:ruffle membrane"/>
    <property type="evidence" value="ECO:0007669"/>
    <property type="project" value="TreeGrafter"/>
</dbReference>
<dbReference type="PANTHER" id="PTHR10336">
    <property type="entry name" value="PHOSPHOINOSITIDE-SPECIFIC PHOSPHOLIPASE C FAMILY PROTEIN"/>
    <property type="match status" value="1"/>
</dbReference>
<keyword evidence="1" id="KW-0727">SH2 domain</keyword>
<dbReference type="SUPFAM" id="SSF55550">
    <property type="entry name" value="SH2 domain"/>
    <property type="match status" value="2"/>
</dbReference>
<dbReference type="InterPro" id="IPR000909">
    <property type="entry name" value="PLipase_C_PInositol-sp_X_dom"/>
</dbReference>
<evidence type="ECO:0000256" key="1">
    <source>
        <dbReference type="PROSITE-ProRule" id="PRU00191"/>
    </source>
</evidence>
<feature type="domain" description="SH2" evidence="3">
    <location>
        <begin position="678"/>
        <end position="768"/>
    </location>
</feature>
<sequence length="1173" mass="136021">MADDQPWMILQDKVDVFDKLSAFIYCDRRQHLFVYNYPANRNTSISSSSSTTSVPDSLNTCNVRSTYAADAQIVIYLERIQYIQRGGSGTSRRSARDYNQLPINHQHNQNDHYDPQNKQLEIYYSTDRPRSEYLYKRISFQLRKLDDEYDKWVNAFYAVIDEAKNLPEASKRNRWLLREYEKLKRSSGGLTFDSINSWLSRHIGIVGEKQIVEKLIKQNEIFRQSNQITDSVFKATYNYFIDKQQEILIKIVMPDLLEENQISLETFASHVTYNVIDLVHHESDKIRQYLRLNKSQTEITLKQCTDYLWSEANSAFDPISRTQHNEDMNQPLNHYWISSSHNTYLAKTQIFNPASVHCYIQALLKGCRCIEIDVFDGRTGNEPEVTHKNTRIKSILLRDVLEAIHDYAFVTSEYPVIISLENHCSPAQCYAMAEMFIEIFDETLIQSPLSSNETCYPSPNQLKRKIILKDSKIDNITTMEPQPSVESDGQLDFSTNDLDGHIQLYDFAKKAWFYYNYSFKDKDLYLGKDQDIHKQRNSDEDTSDDESKDLPDDELTQIWYHRIIPHQDAEDLLLSNAGYEPGTFLVRKSPNRNCYCITFLASNSMVKSLQIDEERTEDGKTLYSVSQEKFESIPDLVAHYQTYDFVEIVKGTTETAPHRLGKPLPRPKLRQELKRQPWYQPNLTRHQAEELLLGIAEEMTFLIRDSTNRPHQVHTISMYTNGVIRHTPIYLDGSDLMLMSSTFTNLIELVQYFSRKPIFRKLCLQKPAKSYADFINEQQRLAAQGINPNIIIFKTLEDAIQLKVDTLRILQVDQKPNDQSVQIQYYIYDENRKRNEGYLFKFDTVKDCKMFSDILCPGSSQLLPINVPQDETINSMPSLSTAFKKHTIAPISHRQSQIYIGELNKLIVYCQCVKMKEYNINKAQDLEKIRSFREMVSINNTKAAAFCSDVRAMLSFNRGHFTRIYPDFSRRTWSSSNFEPISYWSAGCQLVALNFQMPDRPMHINAGRFAANGGCGYVLMPNNIRSFCDKTSQIDRKEVSLKIRVLAVRNLRTNQSKSISKVQIKATIVGRQKLPGNQTCSTIIHRPCGGIWDSRQSSKNSDQLHTYYRLKSDDGDVDFLYFDVLTDNEEFCGQSAIPLSSLRSGIRSVQLYDKFNEYLDMSTLLVDLIFKAT</sequence>
<dbReference type="Pfam" id="PF00388">
    <property type="entry name" value="PI-PLC-X"/>
    <property type="match status" value="1"/>
</dbReference>
<dbReference type="Gene3D" id="3.30.505.10">
    <property type="entry name" value="SH2 domain"/>
    <property type="match status" value="2"/>
</dbReference>
<dbReference type="CDD" id="cd08558">
    <property type="entry name" value="PI-PLCc_eukaryota"/>
    <property type="match status" value="1"/>
</dbReference>
<gene>
    <name evidence="5" type="ORF">JXQ802_LOCUS1755</name>
</gene>
<dbReference type="InterPro" id="IPR036860">
    <property type="entry name" value="SH2_dom_sf"/>
</dbReference>
<feature type="domain" description="SH2" evidence="3">
    <location>
        <begin position="559"/>
        <end position="664"/>
    </location>
</feature>
<dbReference type="Pfam" id="PF00387">
    <property type="entry name" value="PI-PLC-Y"/>
    <property type="match status" value="1"/>
</dbReference>
<keyword evidence="2" id="KW-0442">Lipid degradation</keyword>
<dbReference type="PROSITE" id="PS50001">
    <property type="entry name" value="SH2"/>
    <property type="match status" value="2"/>
</dbReference>
<dbReference type="SMART" id="SM00148">
    <property type="entry name" value="PLCXc"/>
    <property type="match status" value="1"/>
</dbReference>
<reference evidence="5" key="1">
    <citation type="submission" date="2021-02" db="EMBL/GenBank/DDBJ databases">
        <authorList>
            <person name="Nowell W R."/>
        </authorList>
    </citation>
    <scope>NUCLEOTIDE SEQUENCE</scope>
</reference>
<dbReference type="PROSITE" id="PS50008">
    <property type="entry name" value="PIPLC_Y_DOMAIN"/>
    <property type="match status" value="1"/>
</dbReference>
<dbReference type="SUPFAM" id="SSF49562">
    <property type="entry name" value="C2 domain (Calcium/lipid-binding domain, CaLB)"/>
    <property type="match status" value="1"/>
</dbReference>
<dbReference type="Gene3D" id="3.20.20.190">
    <property type="entry name" value="Phosphatidylinositol (PI) phosphodiesterase"/>
    <property type="match status" value="2"/>
</dbReference>
<dbReference type="Gene3D" id="2.60.40.150">
    <property type="entry name" value="C2 domain"/>
    <property type="match status" value="1"/>
</dbReference>
<comment type="caution">
    <text evidence="5">The sequence shown here is derived from an EMBL/GenBank/DDBJ whole genome shotgun (WGS) entry which is preliminary data.</text>
</comment>
<dbReference type="Pfam" id="PF00017">
    <property type="entry name" value="SH2"/>
    <property type="match status" value="2"/>
</dbReference>
<dbReference type="EMBL" id="CAJNOL010000020">
    <property type="protein sequence ID" value="CAF0752426.1"/>
    <property type="molecule type" value="Genomic_DNA"/>
</dbReference>
<dbReference type="AlphaFoldDB" id="A0A813PK93"/>